<evidence type="ECO:0000313" key="3">
    <source>
        <dbReference type="EMBL" id="KAF5383109.1"/>
    </source>
</evidence>
<evidence type="ECO:0000256" key="1">
    <source>
        <dbReference type="SAM" id="Coils"/>
    </source>
</evidence>
<feature type="compositionally biased region" description="Pro residues" evidence="2">
    <location>
        <begin position="158"/>
        <end position="167"/>
    </location>
</feature>
<comment type="caution">
    <text evidence="3">The sequence shown here is derived from an EMBL/GenBank/DDBJ whole genome shotgun (WGS) entry which is preliminary data.</text>
</comment>
<evidence type="ECO:0000256" key="2">
    <source>
        <dbReference type="SAM" id="MobiDB-lite"/>
    </source>
</evidence>
<feature type="compositionally biased region" description="Low complexity" evidence="2">
    <location>
        <begin position="118"/>
        <end position="131"/>
    </location>
</feature>
<protein>
    <submittedName>
        <fullName evidence="3">Uncharacterized protein</fullName>
    </submittedName>
</protein>
<dbReference type="EMBL" id="JAACJP010000007">
    <property type="protein sequence ID" value="KAF5383109.1"/>
    <property type="molecule type" value="Genomic_DNA"/>
</dbReference>
<dbReference type="AlphaFoldDB" id="A0A8H5M736"/>
<accession>A0A8H5M736</accession>
<feature type="region of interest" description="Disordered" evidence="2">
    <location>
        <begin position="79"/>
        <end position="134"/>
    </location>
</feature>
<name>A0A8H5M736_9AGAR</name>
<organism evidence="3 4">
    <name type="scientific">Tricholomella constricta</name>
    <dbReference type="NCBI Taxonomy" id="117010"/>
    <lineage>
        <taxon>Eukaryota</taxon>
        <taxon>Fungi</taxon>
        <taxon>Dikarya</taxon>
        <taxon>Basidiomycota</taxon>
        <taxon>Agaricomycotina</taxon>
        <taxon>Agaricomycetes</taxon>
        <taxon>Agaricomycetidae</taxon>
        <taxon>Agaricales</taxon>
        <taxon>Tricholomatineae</taxon>
        <taxon>Lyophyllaceae</taxon>
        <taxon>Tricholomella</taxon>
    </lineage>
</organism>
<keyword evidence="4" id="KW-1185">Reference proteome</keyword>
<keyword evidence="1" id="KW-0175">Coiled coil</keyword>
<feature type="region of interest" description="Disordered" evidence="2">
    <location>
        <begin position="147"/>
        <end position="176"/>
    </location>
</feature>
<reference evidence="3 4" key="1">
    <citation type="journal article" date="2020" name="ISME J.">
        <title>Uncovering the hidden diversity of litter-decomposition mechanisms in mushroom-forming fungi.</title>
        <authorList>
            <person name="Floudas D."/>
            <person name="Bentzer J."/>
            <person name="Ahren D."/>
            <person name="Johansson T."/>
            <person name="Persson P."/>
            <person name="Tunlid A."/>
        </authorList>
    </citation>
    <scope>NUCLEOTIDE SEQUENCE [LARGE SCALE GENOMIC DNA]</scope>
    <source>
        <strain evidence="3 4">CBS 661.87</strain>
    </source>
</reference>
<dbReference type="Proteomes" id="UP000565441">
    <property type="component" value="Unassembled WGS sequence"/>
</dbReference>
<feature type="compositionally biased region" description="Pro residues" evidence="2">
    <location>
        <begin position="88"/>
        <end position="97"/>
    </location>
</feature>
<proteinExistence type="predicted"/>
<dbReference type="OrthoDB" id="3066169at2759"/>
<feature type="coiled-coil region" evidence="1">
    <location>
        <begin position="37"/>
        <end position="64"/>
    </location>
</feature>
<evidence type="ECO:0000313" key="4">
    <source>
        <dbReference type="Proteomes" id="UP000565441"/>
    </source>
</evidence>
<gene>
    <name evidence="3" type="ORF">D9615_004835</name>
</gene>
<sequence length="256" mass="27196">MASISEYFVADISASNTTAPPPELLSQDTLNQLIQSNNNLVIAVESLQGENQRLNAELRASHTRHAALGTVVDDIYSNMDRYNDTTNPPVPDSPPPPRNKRQRTSSSWSVNVQPGPPTHSAIPSSITTPSSYLGTDHQFSVTTAMAPPAPASAVPQGPLGPPAPAVQPPLNSGGSKVSVEVGSVNWGKDITGELKALMNLLPALGHVSRNVRAHRHRPGFIKAVFNSNVDAISFVTIWSAGPRPGAYHTVTARLLN</sequence>